<protein>
    <recommendedName>
        <fullName evidence="6">Dipeptidyl-peptidase V</fullName>
    </recommendedName>
</protein>
<name>A0A137P1L4_CONC2</name>
<dbReference type="Proteomes" id="UP000070444">
    <property type="component" value="Unassembled WGS sequence"/>
</dbReference>
<dbReference type="FunFam" id="3.40.50.1820:FF:000028">
    <property type="entry name" value="S9 family peptidase"/>
    <property type="match status" value="1"/>
</dbReference>
<keyword evidence="2" id="KW-0645">Protease</keyword>
<evidence type="ECO:0000256" key="4">
    <source>
        <dbReference type="ARBA" id="ARBA00022801"/>
    </source>
</evidence>
<dbReference type="GO" id="GO:0004252">
    <property type="term" value="F:serine-type endopeptidase activity"/>
    <property type="evidence" value="ECO:0007669"/>
    <property type="project" value="TreeGrafter"/>
</dbReference>
<dbReference type="InterPro" id="IPR011659">
    <property type="entry name" value="WD40"/>
</dbReference>
<dbReference type="Pfam" id="PF00326">
    <property type="entry name" value="Peptidase_S9"/>
    <property type="match status" value="1"/>
</dbReference>
<dbReference type="PANTHER" id="PTHR42776:SF13">
    <property type="entry name" value="DIPEPTIDYL-PEPTIDASE 5"/>
    <property type="match status" value="1"/>
</dbReference>
<evidence type="ECO:0000256" key="5">
    <source>
        <dbReference type="ARBA" id="ARBA00022825"/>
    </source>
</evidence>
<evidence type="ECO:0000256" key="3">
    <source>
        <dbReference type="ARBA" id="ARBA00022729"/>
    </source>
</evidence>
<evidence type="ECO:0000259" key="7">
    <source>
        <dbReference type="Pfam" id="PF00326"/>
    </source>
</evidence>
<dbReference type="InterPro" id="IPR011042">
    <property type="entry name" value="6-blade_b-propeller_TolB-like"/>
</dbReference>
<evidence type="ECO:0000313" key="8">
    <source>
        <dbReference type="EMBL" id="KXN68955.1"/>
    </source>
</evidence>
<feature type="non-terminal residue" evidence="8">
    <location>
        <position position="1"/>
    </location>
</feature>
<dbReference type="InterPro" id="IPR001375">
    <property type="entry name" value="Peptidase_S9_cat"/>
</dbReference>
<dbReference type="Gene3D" id="2.120.10.30">
    <property type="entry name" value="TolB, C-terminal domain"/>
    <property type="match status" value="1"/>
</dbReference>
<keyword evidence="9" id="KW-1185">Reference proteome</keyword>
<feature type="domain" description="Peptidase S9 prolyl oligopeptidase catalytic" evidence="7">
    <location>
        <begin position="349"/>
        <end position="555"/>
    </location>
</feature>
<dbReference type="GO" id="GO:0006508">
    <property type="term" value="P:proteolysis"/>
    <property type="evidence" value="ECO:0007669"/>
    <property type="project" value="UniProtKB-KW"/>
</dbReference>
<evidence type="ECO:0000256" key="6">
    <source>
        <dbReference type="ARBA" id="ARBA00032829"/>
    </source>
</evidence>
<dbReference type="EMBL" id="KQ964554">
    <property type="protein sequence ID" value="KXN68955.1"/>
    <property type="molecule type" value="Genomic_DNA"/>
</dbReference>
<dbReference type="AlphaFoldDB" id="A0A137P1L4"/>
<dbReference type="OMA" id="NDSIWIT"/>
<gene>
    <name evidence="8" type="ORF">CONCODRAFT_41252</name>
</gene>
<accession>A0A137P1L4</accession>
<keyword evidence="5" id="KW-0720">Serine protease</keyword>
<dbReference type="Gene3D" id="3.40.50.1820">
    <property type="entry name" value="alpha/beta hydrolase"/>
    <property type="match status" value="1"/>
</dbReference>
<keyword evidence="4 8" id="KW-0378">Hydrolase</keyword>
<keyword evidence="3" id="KW-0732">Signal</keyword>
<dbReference type="STRING" id="796925.A0A137P1L4"/>
<dbReference type="SUPFAM" id="SSF53474">
    <property type="entry name" value="alpha/beta-Hydrolases"/>
    <property type="match status" value="1"/>
</dbReference>
<proteinExistence type="inferred from homology"/>
<dbReference type="Pfam" id="PF07676">
    <property type="entry name" value="PD40"/>
    <property type="match status" value="1"/>
</dbReference>
<reference evidence="8 9" key="1">
    <citation type="journal article" date="2015" name="Genome Biol. Evol.">
        <title>Phylogenomic analyses indicate that early fungi evolved digesting cell walls of algal ancestors of land plants.</title>
        <authorList>
            <person name="Chang Y."/>
            <person name="Wang S."/>
            <person name="Sekimoto S."/>
            <person name="Aerts A.L."/>
            <person name="Choi C."/>
            <person name="Clum A."/>
            <person name="LaButti K.M."/>
            <person name="Lindquist E.A."/>
            <person name="Yee Ngan C."/>
            <person name="Ohm R.A."/>
            <person name="Salamov A.A."/>
            <person name="Grigoriev I.V."/>
            <person name="Spatafora J.W."/>
            <person name="Berbee M.L."/>
        </authorList>
    </citation>
    <scope>NUCLEOTIDE SEQUENCE [LARGE SCALE GENOMIC DNA]</scope>
    <source>
        <strain evidence="8 9">NRRL 28638</strain>
    </source>
</reference>
<evidence type="ECO:0000256" key="1">
    <source>
        <dbReference type="ARBA" id="ARBA00010040"/>
    </source>
</evidence>
<evidence type="ECO:0000256" key="2">
    <source>
        <dbReference type="ARBA" id="ARBA00022670"/>
    </source>
</evidence>
<dbReference type="SUPFAM" id="SSF82171">
    <property type="entry name" value="DPP6 N-terminal domain-like"/>
    <property type="match status" value="1"/>
</dbReference>
<organism evidence="8 9">
    <name type="scientific">Conidiobolus coronatus (strain ATCC 28846 / CBS 209.66 / NRRL 28638)</name>
    <name type="common">Delacroixia coronata</name>
    <dbReference type="NCBI Taxonomy" id="796925"/>
    <lineage>
        <taxon>Eukaryota</taxon>
        <taxon>Fungi</taxon>
        <taxon>Fungi incertae sedis</taxon>
        <taxon>Zoopagomycota</taxon>
        <taxon>Entomophthoromycotina</taxon>
        <taxon>Entomophthoromycetes</taxon>
        <taxon>Entomophthorales</taxon>
        <taxon>Ancylistaceae</taxon>
        <taxon>Conidiobolus</taxon>
    </lineage>
</organism>
<dbReference type="InterPro" id="IPR029058">
    <property type="entry name" value="AB_hydrolase_fold"/>
</dbReference>
<dbReference type="OrthoDB" id="416344at2759"/>
<evidence type="ECO:0000313" key="9">
    <source>
        <dbReference type="Proteomes" id="UP000070444"/>
    </source>
</evidence>
<dbReference type="PANTHER" id="PTHR42776">
    <property type="entry name" value="SERINE PEPTIDASE S9 FAMILY MEMBER"/>
    <property type="match status" value="1"/>
</dbReference>
<sequence>RGKQEPKVWYNSTLEIDSFKYEPRGSALVFASKVGTSDPDKRFDNALVYDQLLMRHMDHWNTREKSHLFTLTITLSGQATGKLKNLLKNSDLESPAEYSGGPSEYSISPDGKWISFSAKKPGRDQAWETEKNIHLVAFDGSSHITCLTPENVGAATQPIFSPDGKYLSWLSMYHRRYEADRNDIILYNLKTKKSKEIAHKWDLSVDRSYWSHDSSSLFLIADDKAESKLFSVDIKSEKITSYNTPHSISSISQANKYKLLLTISSFGHPNEIFTLRTNGKHIRQLTDVNSKKLKGIYLAKPEKFWFTGALGDKVQGWLLKPINFNPSKKYPVAMIVHGGPHSSYKDSFFQLHNFNLHASAGQVVVSINYHGSKGFGQKFTDSVNKNWGSYPAEDHYKGLDYLISKYSWIDEKNICSVGTSQGGYYGNWFNGHTKRFKCIVQGDGVFDSKHEYFTTDELWSPEYDLGGVPWNLNSAYEKWNPANFVANWTTPTLVVHNGKDYRLDISEGFATFIALQRQGIPSRFLYFPDESHVVSKPANLLRFSKEVISWVTKWTSKY</sequence>
<comment type="similarity">
    <text evidence="1">Belongs to the peptidase S9C family.</text>
</comment>